<evidence type="ECO:0000313" key="1">
    <source>
        <dbReference type="EMBL" id="KAF5189525.1"/>
    </source>
</evidence>
<sequence>MLPYSEGGVENGSRSVLEFEKYFNCAKKISNCGKRKLEENREEETADHLLLSCKSIMAVWRNLTGGCDEAAQVIQEQQNVMVVLKQWPKLQVTELGAYLWKMLP</sequence>
<protein>
    <submittedName>
        <fullName evidence="1">Uncharacterized protein</fullName>
    </submittedName>
</protein>
<name>A0A7J6VZL1_THATH</name>
<dbReference type="OrthoDB" id="696485at2759"/>
<dbReference type="Proteomes" id="UP000554482">
    <property type="component" value="Unassembled WGS sequence"/>
</dbReference>
<keyword evidence="2" id="KW-1185">Reference proteome</keyword>
<organism evidence="1 2">
    <name type="scientific">Thalictrum thalictroides</name>
    <name type="common">Rue-anemone</name>
    <name type="synonym">Anemone thalictroides</name>
    <dbReference type="NCBI Taxonomy" id="46969"/>
    <lineage>
        <taxon>Eukaryota</taxon>
        <taxon>Viridiplantae</taxon>
        <taxon>Streptophyta</taxon>
        <taxon>Embryophyta</taxon>
        <taxon>Tracheophyta</taxon>
        <taxon>Spermatophyta</taxon>
        <taxon>Magnoliopsida</taxon>
        <taxon>Ranunculales</taxon>
        <taxon>Ranunculaceae</taxon>
        <taxon>Thalictroideae</taxon>
        <taxon>Thalictrum</taxon>
    </lineage>
</organism>
<evidence type="ECO:0000313" key="2">
    <source>
        <dbReference type="Proteomes" id="UP000554482"/>
    </source>
</evidence>
<accession>A0A7J6VZL1</accession>
<comment type="caution">
    <text evidence="1">The sequence shown here is derived from an EMBL/GenBank/DDBJ whole genome shotgun (WGS) entry which is preliminary data.</text>
</comment>
<dbReference type="AlphaFoldDB" id="A0A7J6VZL1"/>
<reference evidence="1 2" key="1">
    <citation type="submission" date="2020-06" db="EMBL/GenBank/DDBJ databases">
        <title>Transcriptomic and genomic resources for Thalictrum thalictroides and T. hernandezii: Facilitating candidate gene discovery in an emerging model plant lineage.</title>
        <authorList>
            <person name="Arias T."/>
            <person name="Riano-Pachon D.M."/>
            <person name="Di Stilio V.S."/>
        </authorList>
    </citation>
    <scope>NUCLEOTIDE SEQUENCE [LARGE SCALE GENOMIC DNA]</scope>
    <source>
        <strain evidence="2">cv. WT478/WT964</strain>
        <tissue evidence="1">Leaves</tissue>
    </source>
</reference>
<proteinExistence type="predicted"/>
<dbReference type="EMBL" id="JABWDY010025338">
    <property type="protein sequence ID" value="KAF5189525.1"/>
    <property type="molecule type" value="Genomic_DNA"/>
</dbReference>
<gene>
    <name evidence="1" type="ORF">FRX31_020883</name>
</gene>